<protein>
    <recommendedName>
        <fullName evidence="11 13">Glycerol-3-phosphate dehydrogenase [NAD(P)+]</fullName>
        <ecNumber evidence="10 13">1.1.1.94</ecNumber>
    </recommendedName>
    <alternativeName>
        <fullName evidence="13">NAD(P)(+)-dependent glycerol-3-phosphate dehydrogenase</fullName>
    </alternativeName>
    <alternativeName>
        <fullName evidence="12 13">NAD(P)H-dependent dihydroxyacetone-phosphate reductase</fullName>
    </alternativeName>
</protein>
<reference evidence="20 21" key="1">
    <citation type="submission" date="2017-04" db="EMBL/GenBank/DDBJ databases">
        <title>Draft genome sequence of Zooshikella ganghwensis VG4 isolated from Red Sea sediments.</title>
        <authorList>
            <person name="Rehman Z."/>
            <person name="Alam I."/>
            <person name="Kamau A."/>
            <person name="Bajic V."/>
            <person name="Leiknes T."/>
        </authorList>
    </citation>
    <scope>NUCLEOTIDE SEQUENCE [LARGE SCALE GENOMIC DNA]</scope>
    <source>
        <strain evidence="20 21">VG4</strain>
    </source>
</reference>
<dbReference type="NCBIfam" id="NF000942">
    <property type="entry name" value="PRK00094.1-4"/>
    <property type="match status" value="1"/>
</dbReference>
<proteinExistence type="inferred from homology"/>
<evidence type="ECO:0000313" key="20">
    <source>
        <dbReference type="EMBL" id="RDH46753.1"/>
    </source>
</evidence>
<feature type="binding site" evidence="13">
    <location>
        <position position="145"/>
    </location>
    <ligand>
        <name>NADPH</name>
        <dbReference type="ChEBI" id="CHEBI:57783"/>
    </ligand>
</feature>
<dbReference type="EMBL" id="NDXW01000001">
    <property type="protein sequence ID" value="RDH46753.1"/>
    <property type="molecule type" value="Genomic_DNA"/>
</dbReference>
<evidence type="ECO:0000313" key="21">
    <source>
        <dbReference type="Proteomes" id="UP000257039"/>
    </source>
</evidence>
<feature type="binding site" evidence="13">
    <location>
        <position position="284"/>
    </location>
    <ligand>
        <name>NADPH</name>
        <dbReference type="ChEBI" id="CHEBI:57783"/>
    </ligand>
</feature>
<feature type="binding site" evidence="13">
    <location>
        <position position="20"/>
    </location>
    <ligand>
        <name>NADPH</name>
        <dbReference type="ChEBI" id="CHEBI:57783"/>
    </ligand>
</feature>
<feature type="binding site" evidence="13">
    <location>
        <position position="113"/>
    </location>
    <ligand>
        <name>sn-glycerol 3-phosphate</name>
        <dbReference type="ChEBI" id="CHEBI:57597"/>
    </ligand>
</feature>
<feature type="domain" description="Glycerol-3-phosphate dehydrogenase NAD-dependent N-terminal" evidence="18">
    <location>
        <begin position="11"/>
        <end position="163"/>
    </location>
</feature>
<dbReference type="EC" id="1.1.1.94" evidence="10 13"/>
<feature type="binding site" evidence="13">
    <location>
        <position position="260"/>
    </location>
    <ligand>
        <name>sn-glycerol 3-phosphate</name>
        <dbReference type="ChEBI" id="CHEBI:57597"/>
    </ligand>
</feature>
<evidence type="ECO:0000256" key="2">
    <source>
        <dbReference type="ARBA" id="ARBA00022516"/>
    </source>
</evidence>
<feature type="domain" description="Glycerol-3-phosphate dehydrogenase NAD-dependent C-terminal" evidence="19">
    <location>
        <begin position="185"/>
        <end position="325"/>
    </location>
</feature>
<dbReference type="GO" id="GO:0046474">
    <property type="term" value="P:glycerophospholipid biosynthetic process"/>
    <property type="evidence" value="ECO:0007669"/>
    <property type="project" value="TreeGrafter"/>
</dbReference>
<feature type="binding site" evidence="13">
    <location>
        <position position="196"/>
    </location>
    <ligand>
        <name>sn-glycerol 3-phosphate</name>
        <dbReference type="ChEBI" id="CHEBI:57597"/>
    </ligand>
</feature>
<dbReference type="Gene3D" id="1.10.1040.10">
    <property type="entry name" value="N-(1-d-carboxylethyl)-l-norvaline Dehydrogenase, domain 2"/>
    <property type="match status" value="1"/>
</dbReference>
<comment type="catalytic activity">
    <reaction evidence="13">
        <text>sn-glycerol 3-phosphate + NAD(+) = dihydroxyacetone phosphate + NADH + H(+)</text>
        <dbReference type="Rhea" id="RHEA:11092"/>
        <dbReference type="ChEBI" id="CHEBI:15378"/>
        <dbReference type="ChEBI" id="CHEBI:57540"/>
        <dbReference type="ChEBI" id="CHEBI:57597"/>
        <dbReference type="ChEBI" id="CHEBI:57642"/>
        <dbReference type="ChEBI" id="CHEBI:57945"/>
        <dbReference type="EC" id="1.1.1.94"/>
    </reaction>
</comment>
<accession>A0A4P9VSY0</accession>
<dbReference type="NCBIfam" id="NF000946">
    <property type="entry name" value="PRK00094.2-4"/>
    <property type="match status" value="1"/>
</dbReference>
<feature type="binding site" evidence="13">
    <location>
        <position position="260"/>
    </location>
    <ligand>
        <name>NADPH</name>
        <dbReference type="ChEBI" id="CHEBI:57783"/>
    </ligand>
</feature>
<dbReference type="InterPro" id="IPR006109">
    <property type="entry name" value="G3P_DH_NAD-dep_C"/>
</dbReference>
<dbReference type="GO" id="GO:0046167">
    <property type="term" value="P:glycerol-3-phosphate biosynthetic process"/>
    <property type="evidence" value="ECO:0007669"/>
    <property type="project" value="UniProtKB-UniRule"/>
</dbReference>
<dbReference type="GO" id="GO:0005975">
    <property type="term" value="P:carbohydrate metabolic process"/>
    <property type="evidence" value="ECO:0007669"/>
    <property type="project" value="InterPro"/>
</dbReference>
<dbReference type="AlphaFoldDB" id="A0A4P9VSY0"/>
<keyword evidence="5 13" id="KW-0520">NAD</keyword>
<dbReference type="PIRSF" id="PIRSF000114">
    <property type="entry name" value="Glycerol-3-P_dh"/>
    <property type="match status" value="1"/>
</dbReference>
<evidence type="ECO:0000256" key="14">
    <source>
        <dbReference type="PIRSR" id="PIRSR000114-1"/>
    </source>
</evidence>
<keyword evidence="3 13" id="KW-0521">NADP</keyword>
<evidence type="ECO:0000256" key="17">
    <source>
        <dbReference type="RuleBase" id="RU000437"/>
    </source>
</evidence>
<dbReference type="FunFam" id="1.10.1040.10:FF:000001">
    <property type="entry name" value="Glycerol-3-phosphate dehydrogenase [NAD(P)+]"/>
    <property type="match status" value="1"/>
</dbReference>
<feature type="binding site" evidence="15">
    <location>
        <begin position="260"/>
        <end position="261"/>
    </location>
    <ligand>
        <name>substrate</name>
    </ligand>
</feature>
<keyword evidence="13" id="KW-0547">Nucleotide-binding</keyword>
<evidence type="ECO:0000256" key="3">
    <source>
        <dbReference type="ARBA" id="ARBA00022857"/>
    </source>
</evidence>
<comment type="caution">
    <text evidence="20">The sequence shown here is derived from an EMBL/GenBank/DDBJ whole genome shotgun (WGS) entry which is preliminary data.</text>
</comment>
<dbReference type="PRINTS" id="PR00077">
    <property type="entry name" value="GPDHDRGNASE"/>
</dbReference>
<feature type="binding site" evidence="13">
    <location>
        <position position="19"/>
    </location>
    <ligand>
        <name>NADPH</name>
        <dbReference type="ChEBI" id="CHEBI:57783"/>
    </ligand>
</feature>
<feature type="binding site" evidence="13">
    <location>
        <position position="249"/>
    </location>
    <ligand>
        <name>sn-glycerol 3-phosphate</name>
        <dbReference type="ChEBI" id="CHEBI:57597"/>
    </ligand>
</feature>
<dbReference type="NCBIfam" id="NF000940">
    <property type="entry name" value="PRK00094.1-2"/>
    <property type="match status" value="1"/>
</dbReference>
<keyword evidence="7 13" id="KW-0594">Phospholipid biosynthesis</keyword>
<organism evidence="20 21">
    <name type="scientific">Zooshikella ganghwensis</name>
    <dbReference type="NCBI Taxonomy" id="202772"/>
    <lineage>
        <taxon>Bacteria</taxon>
        <taxon>Pseudomonadati</taxon>
        <taxon>Pseudomonadota</taxon>
        <taxon>Gammaproteobacteria</taxon>
        <taxon>Oceanospirillales</taxon>
        <taxon>Zooshikellaceae</taxon>
        <taxon>Zooshikella</taxon>
    </lineage>
</organism>
<evidence type="ECO:0000256" key="10">
    <source>
        <dbReference type="ARBA" id="ARBA00066687"/>
    </source>
</evidence>
<dbReference type="Gene3D" id="3.40.50.720">
    <property type="entry name" value="NAD(P)-binding Rossmann-like Domain"/>
    <property type="match status" value="1"/>
</dbReference>
<keyword evidence="2 13" id="KW-0444">Lipid biosynthesis</keyword>
<evidence type="ECO:0000256" key="6">
    <source>
        <dbReference type="ARBA" id="ARBA00023098"/>
    </source>
</evidence>
<comment type="caution">
    <text evidence="13">Lacks conserved residue(s) required for the propagation of feature annotation.</text>
</comment>
<feature type="binding site" evidence="13">
    <location>
        <position position="40"/>
    </location>
    <ligand>
        <name>NADPH</name>
        <dbReference type="ChEBI" id="CHEBI:57783"/>
    </ligand>
</feature>
<comment type="subcellular location">
    <subcellularLocation>
        <location evidence="13">Cytoplasm</location>
    </subcellularLocation>
</comment>
<feature type="binding site" evidence="15">
    <location>
        <position position="113"/>
    </location>
    <ligand>
        <name>substrate</name>
    </ligand>
</feature>
<comment type="pathway">
    <text evidence="13">Membrane lipid metabolism; glycerophospholipid metabolism.</text>
</comment>
<evidence type="ECO:0000256" key="15">
    <source>
        <dbReference type="PIRSR" id="PIRSR000114-2"/>
    </source>
</evidence>
<dbReference type="SUPFAM" id="SSF51735">
    <property type="entry name" value="NAD(P)-binding Rossmann-fold domains"/>
    <property type="match status" value="1"/>
</dbReference>
<feature type="active site" description="Proton acceptor" evidence="13 14">
    <location>
        <position position="196"/>
    </location>
</feature>
<keyword evidence="6 13" id="KW-0443">Lipid metabolism</keyword>
<sequence length="343" mass="37083">MGSKQLIAEYKVAVVGGGSFGSALADIVAANKFCVRQWMRSQSQADEINQHHTNNQYLPEYPLHPAIEATTDLAYALKDSDVILVAIPSKSFRTVVRQMQPFVQQQMVVSTTKGIEADSFKLMSQILEEELPTATVGVISGPNLAKEIVAKALTATVVASDSEVLCQTLQQLLHTDYFRVYSNTDRYGVELGGALKNIYAIVCGMGSALSMGANTQSMLMTRALAEMSRFAVTLGANPLTFLGLAGVGDLIVTCTSPLSRNFRVGYAVGKGQSLDEAEAELGQVAEGVNTLSLVKVKADELSVYMPIVQGLYAILVEQKPIARVIRQLMLGEQKDDVEFLLHS</sequence>
<evidence type="ECO:0000256" key="4">
    <source>
        <dbReference type="ARBA" id="ARBA00023002"/>
    </source>
</evidence>
<keyword evidence="8 13" id="KW-1208">Phospholipid metabolism</keyword>
<feature type="binding site" evidence="13">
    <location>
        <position position="113"/>
    </location>
    <ligand>
        <name>NADPH</name>
        <dbReference type="ChEBI" id="CHEBI:57783"/>
    </ligand>
</feature>
<dbReference type="PANTHER" id="PTHR11728:SF1">
    <property type="entry name" value="GLYCEROL-3-PHOSPHATE DEHYDROGENASE [NAD(+)] 2, CHLOROPLASTIC"/>
    <property type="match status" value="1"/>
</dbReference>
<dbReference type="GO" id="GO:0046168">
    <property type="term" value="P:glycerol-3-phosphate catabolic process"/>
    <property type="evidence" value="ECO:0007669"/>
    <property type="project" value="InterPro"/>
</dbReference>
<keyword evidence="21" id="KW-1185">Reference proteome</keyword>
<feature type="binding site" evidence="13">
    <location>
        <position position="261"/>
    </location>
    <ligand>
        <name>sn-glycerol 3-phosphate</name>
        <dbReference type="ChEBI" id="CHEBI:57597"/>
    </ligand>
</feature>
<dbReference type="InterPro" id="IPR036291">
    <property type="entry name" value="NAD(P)-bd_dom_sf"/>
</dbReference>
<evidence type="ECO:0000256" key="13">
    <source>
        <dbReference type="HAMAP-Rule" id="MF_00394"/>
    </source>
</evidence>
<dbReference type="FunFam" id="3.40.50.720:FF:000019">
    <property type="entry name" value="Glycerol-3-phosphate dehydrogenase [NAD(P)+]"/>
    <property type="match status" value="1"/>
</dbReference>
<feature type="binding site" evidence="13">
    <location>
        <position position="286"/>
    </location>
    <ligand>
        <name>NADPH</name>
        <dbReference type="ChEBI" id="CHEBI:57783"/>
    </ligand>
</feature>
<dbReference type="PANTHER" id="PTHR11728">
    <property type="entry name" value="GLYCEROL-3-PHOSPHATE DEHYDROGENASE"/>
    <property type="match status" value="1"/>
</dbReference>
<evidence type="ECO:0000256" key="5">
    <source>
        <dbReference type="ARBA" id="ARBA00023027"/>
    </source>
</evidence>
<gene>
    <name evidence="13" type="primary">gpsA</name>
    <name evidence="20" type="ORF">B9G39_14060</name>
</gene>
<dbReference type="SUPFAM" id="SSF48179">
    <property type="entry name" value="6-phosphogluconate dehydrogenase C-terminal domain-like"/>
    <property type="match status" value="1"/>
</dbReference>
<dbReference type="UniPathway" id="UPA00940"/>
<dbReference type="HAMAP" id="MF_00394">
    <property type="entry name" value="NAD_Glyc3P_dehydrog"/>
    <property type="match status" value="1"/>
</dbReference>
<evidence type="ECO:0000256" key="1">
    <source>
        <dbReference type="ARBA" id="ARBA00011009"/>
    </source>
</evidence>
<dbReference type="GO" id="GO:0141153">
    <property type="term" value="F:glycerol-3-phosphate dehydrogenase (NADP+) activity"/>
    <property type="evidence" value="ECO:0007669"/>
    <property type="project" value="RHEA"/>
</dbReference>
<evidence type="ECO:0000259" key="19">
    <source>
        <dbReference type="Pfam" id="PF07479"/>
    </source>
</evidence>
<evidence type="ECO:0000256" key="16">
    <source>
        <dbReference type="PIRSR" id="PIRSR000114-3"/>
    </source>
</evidence>
<feature type="binding site" evidence="13">
    <location>
        <position position="141"/>
    </location>
    <ligand>
        <name>sn-glycerol 3-phosphate</name>
        <dbReference type="ChEBI" id="CHEBI:57597"/>
    </ligand>
</feature>
<dbReference type="InterPro" id="IPR006168">
    <property type="entry name" value="G3P_DH_NAD-dep"/>
</dbReference>
<comment type="catalytic activity">
    <reaction evidence="9">
        <text>sn-glycerol 3-phosphate + NADP(+) = dihydroxyacetone phosphate + NADPH + H(+)</text>
        <dbReference type="Rhea" id="RHEA:11096"/>
        <dbReference type="ChEBI" id="CHEBI:15378"/>
        <dbReference type="ChEBI" id="CHEBI:57597"/>
        <dbReference type="ChEBI" id="CHEBI:57642"/>
        <dbReference type="ChEBI" id="CHEBI:57783"/>
        <dbReference type="ChEBI" id="CHEBI:58349"/>
        <dbReference type="EC" id="1.1.1.94"/>
    </reaction>
    <physiologicalReaction direction="right-to-left" evidence="9">
        <dbReference type="Rhea" id="RHEA:11098"/>
    </physiologicalReaction>
</comment>
<dbReference type="GO" id="GO:0141152">
    <property type="term" value="F:glycerol-3-phosphate dehydrogenase (NAD+) activity"/>
    <property type="evidence" value="ECO:0007669"/>
    <property type="project" value="RHEA"/>
</dbReference>
<feature type="binding site" evidence="13">
    <location>
        <position position="259"/>
    </location>
    <ligand>
        <name>sn-glycerol 3-phosphate</name>
        <dbReference type="ChEBI" id="CHEBI:57597"/>
    </ligand>
</feature>
<keyword evidence="4 13" id="KW-0560">Oxidoreductase</keyword>
<dbReference type="Pfam" id="PF07479">
    <property type="entry name" value="NAD_Gly3P_dh_C"/>
    <property type="match status" value="1"/>
</dbReference>
<dbReference type="GO" id="GO:0005829">
    <property type="term" value="C:cytosol"/>
    <property type="evidence" value="ECO:0007669"/>
    <property type="project" value="TreeGrafter"/>
</dbReference>
<evidence type="ECO:0000256" key="11">
    <source>
        <dbReference type="ARBA" id="ARBA00069372"/>
    </source>
</evidence>
<evidence type="ECO:0000256" key="12">
    <source>
        <dbReference type="ARBA" id="ARBA00080511"/>
    </source>
</evidence>
<keyword evidence="13" id="KW-0963">Cytoplasm</keyword>
<evidence type="ECO:0000256" key="9">
    <source>
        <dbReference type="ARBA" id="ARBA00052716"/>
    </source>
</evidence>
<feature type="binding site" evidence="16">
    <location>
        <position position="145"/>
    </location>
    <ligand>
        <name>NAD(+)</name>
        <dbReference type="ChEBI" id="CHEBI:57540"/>
    </ligand>
</feature>
<comment type="function">
    <text evidence="13">Catalyzes the reduction of the glycolytic intermediate dihydroxyacetone phosphate (DHAP) to sn-glycerol 3-phosphate (G3P), the key precursor for phospholipid synthesis.</text>
</comment>
<evidence type="ECO:0000259" key="18">
    <source>
        <dbReference type="Pfam" id="PF01210"/>
    </source>
</evidence>
<comment type="similarity">
    <text evidence="1 13 17">Belongs to the NAD-dependent glycerol-3-phosphate dehydrogenase family.</text>
</comment>
<feature type="binding site" evidence="16">
    <location>
        <begin position="16"/>
        <end position="21"/>
    </location>
    <ligand>
        <name>NAD(+)</name>
        <dbReference type="ChEBI" id="CHEBI:57540"/>
    </ligand>
</feature>
<evidence type="ECO:0000256" key="7">
    <source>
        <dbReference type="ARBA" id="ARBA00023209"/>
    </source>
</evidence>
<dbReference type="Proteomes" id="UP000257039">
    <property type="component" value="Unassembled WGS sequence"/>
</dbReference>
<feature type="binding site" evidence="16">
    <location>
        <position position="260"/>
    </location>
    <ligand>
        <name>NAD(+)</name>
        <dbReference type="ChEBI" id="CHEBI:57540"/>
    </ligand>
</feature>
<name>A0A4P9VSY0_9GAMM</name>
<feature type="binding site" evidence="13">
    <location>
        <position position="57"/>
    </location>
    <ligand>
        <name>NADPH</name>
        <dbReference type="ChEBI" id="CHEBI:57783"/>
    </ligand>
</feature>
<dbReference type="GO" id="GO:0051287">
    <property type="term" value="F:NAD binding"/>
    <property type="evidence" value="ECO:0007669"/>
    <property type="project" value="InterPro"/>
</dbReference>
<dbReference type="InterPro" id="IPR011128">
    <property type="entry name" value="G3P_DH_NAD-dep_N"/>
</dbReference>
<dbReference type="InterPro" id="IPR013328">
    <property type="entry name" value="6PGD_dom2"/>
</dbReference>
<evidence type="ECO:0000256" key="8">
    <source>
        <dbReference type="ARBA" id="ARBA00023264"/>
    </source>
</evidence>
<dbReference type="Pfam" id="PF01210">
    <property type="entry name" value="NAD_Gly3P_dh_N"/>
    <property type="match status" value="1"/>
</dbReference>
<dbReference type="InterPro" id="IPR008927">
    <property type="entry name" value="6-PGluconate_DH-like_C_sf"/>
</dbReference>